<feature type="region of interest" description="Disordered" evidence="4">
    <location>
        <begin position="29"/>
        <end position="72"/>
    </location>
</feature>
<reference evidence="7" key="1">
    <citation type="journal article" date="2019" name="Int. J. Syst. Evol. Microbiol.">
        <title>The Global Catalogue of Microorganisms (GCM) 10K type strain sequencing project: providing services to taxonomists for standard genome sequencing and annotation.</title>
        <authorList>
            <consortium name="The Broad Institute Genomics Platform"/>
            <consortium name="The Broad Institute Genome Sequencing Center for Infectious Disease"/>
            <person name="Wu L."/>
            <person name="Ma J."/>
        </authorList>
    </citation>
    <scope>NUCLEOTIDE SEQUENCE [LARGE SCALE GENOMIC DNA]</scope>
    <source>
        <strain evidence="7">KCTC 13193</strain>
    </source>
</reference>
<feature type="domain" description="Metallo-beta-lactamase" evidence="5">
    <location>
        <begin position="91"/>
        <end position="293"/>
    </location>
</feature>
<evidence type="ECO:0000256" key="2">
    <source>
        <dbReference type="ARBA" id="ARBA00022801"/>
    </source>
</evidence>
<accession>A0ABV7A3Y9</accession>
<dbReference type="PANTHER" id="PTHR46018">
    <property type="entry name" value="ZINC PHOSPHODIESTERASE ELAC PROTEIN 1"/>
    <property type="match status" value="1"/>
</dbReference>
<keyword evidence="7" id="KW-1185">Reference proteome</keyword>
<keyword evidence="3" id="KW-0862">Zinc</keyword>
<dbReference type="CDD" id="cd07719">
    <property type="entry name" value="arylsulfatase_AtsA-like_MBL-fold"/>
    <property type="match status" value="1"/>
</dbReference>
<evidence type="ECO:0000256" key="4">
    <source>
        <dbReference type="SAM" id="MobiDB-lite"/>
    </source>
</evidence>
<protein>
    <submittedName>
        <fullName evidence="6">MBL fold metallo-hydrolase</fullName>
    </submittedName>
</protein>
<name>A0ABV7A3Y9_9BACI</name>
<dbReference type="Gene3D" id="3.60.15.10">
    <property type="entry name" value="Ribonuclease Z/Hydroxyacylglutathione hydrolase-like"/>
    <property type="match status" value="1"/>
</dbReference>
<dbReference type="InterPro" id="IPR036866">
    <property type="entry name" value="RibonucZ/Hydroxyglut_hydro"/>
</dbReference>
<keyword evidence="1" id="KW-0255">Endonuclease</keyword>
<proteinExistence type="predicted"/>
<dbReference type="Pfam" id="PF12706">
    <property type="entry name" value="Lactamase_B_2"/>
    <property type="match status" value="1"/>
</dbReference>
<evidence type="ECO:0000313" key="6">
    <source>
        <dbReference type="EMBL" id="MFC2947610.1"/>
    </source>
</evidence>
<evidence type="ECO:0000259" key="5">
    <source>
        <dbReference type="SMART" id="SM00849"/>
    </source>
</evidence>
<dbReference type="InterPro" id="IPR044094">
    <property type="entry name" value="AtsA-like_MBL-fold"/>
</dbReference>
<dbReference type="Proteomes" id="UP001595387">
    <property type="component" value="Unassembled WGS sequence"/>
</dbReference>
<sequence>MINMTRITLVFTMVLSVLVIIGCTSESSLGEAEEQVEREEVSGEETKELNNDGVDEEADSASNPEETQDIPDGFRVTAIGAGSPTTYNTKSWPATLVQYQDKYFLVDCGGGCTNGIAKAGVRPSDIDNILFSHHHADHNSDFLTILIAGWATDSPRPKLNLVGTEGTKAVYDFAIDFYKEDIQYRIDAGFTTPQGIIDNVELKEVEGGEQFELDGVKISTIEVPHSIKTVAYKFEAGGKSVVITGDTEFSEDLIEFSKDTDLVVMDGMLTEVKEDDPSYSMFQKLKPNLSRAHMTLEEIGKTAAEGNYKQMVLTHLFNGEMDKELTTEVLRKQGYEGEVIIAESLKAYEVD</sequence>
<evidence type="ECO:0000256" key="3">
    <source>
        <dbReference type="ARBA" id="ARBA00022833"/>
    </source>
</evidence>
<dbReference type="PROSITE" id="PS51257">
    <property type="entry name" value="PROKAR_LIPOPROTEIN"/>
    <property type="match status" value="1"/>
</dbReference>
<dbReference type="EMBL" id="JBHRRZ010000008">
    <property type="protein sequence ID" value="MFC2947610.1"/>
    <property type="molecule type" value="Genomic_DNA"/>
</dbReference>
<feature type="compositionally biased region" description="Basic and acidic residues" evidence="4">
    <location>
        <begin position="38"/>
        <end position="50"/>
    </location>
</feature>
<dbReference type="InterPro" id="IPR001279">
    <property type="entry name" value="Metallo-B-lactamas"/>
</dbReference>
<dbReference type="PANTHER" id="PTHR46018:SF2">
    <property type="entry name" value="ZINC PHOSPHODIESTERASE ELAC PROTEIN 1"/>
    <property type="match status" value="1"/>
</dbReference>
<comment type="caution">
    <text evidence="6">The sequence shown here is derived from an EMBL/GenBank/DDBJ whole genome shotgun (WGS) entry which is preliminary data.</text>
</comment>
<dbReference type="SMART" id="SM00849">
    <property type="entry name" value="Lactamase_B"/>
    <property type="match status" value="1"/>
</dbReference>
<evidence type="ECO:0000256" key="1">
    <source>
        <dbReference type="ARBA" id="ARBA00022759"/>
    </source>
</evidence>
<evidence type="ECO:0000313" key="7">
    <source>
        <dbReference type="Proteomes" id="UP001595387"/>
    </source>
</evidence>
<dbReference type="SUPFAM" id="SSF56281">
    <property type="entry name" value="Metallo-hydrolase/oxidoreductase"/>
    <property type="match status" value="1"/>
</dbReference>
<organism evidence="6 7">
    <name type="scientific">Virgibacillus sediminis</name>
    <dbReference type="NCBI Taxonomy" id="202260"/>
    <lineage>
        <taxon>Bacteria</taxon>
        <taxon>Bacillati</taxon>
        <taxon>Bacillota</taxon>
        <taxon>Bacilli</taxon>
        <taxon>Bacillales</taxon>
        <taxon>Bacillaceae</taxon>
        <taxon>Virgibacillus</taxon>
    </lineage>
</organism>
<keyword evidence="2" id="KW-0378">Hydrolase</keyword>
<gene>
    <name evidence="6" type="ORF">ACFODW_04500</name>
</gene>
<keyword evidence="1" id="KW-0540">Nuclease</keyword>